<accession>A0ABX5XHG6</accession>
<protein>
    <submittedName>
        <fullName evidence="1">Uncharacterized protein</fullName>
    </submittedName>
</protein>
<dbReference type="RefSeq" id="WP_145207083.1">
    <property type="nucleotide sequence ID" value="NZ_CP036432.1"/>
</dbReference>
<reference evidence="1 2" key="1">
    <citation type="submission" date="2019-02" db="EMBL/GenBank/DDBJ databases">
        <title>Deep-cultivation of Planctomycetes and their phenomic and genomic characterization uncovers novel biology.</title>
        <authorList>
            <person name="Wiegand S."/>
            <person name="Jogler M."/>
            <person name="Boedeker C."/>
            <person name="Pinto D."/>
            <person name="Vollmers J."/>
            <person name="Rivas-Marin E."/>
            <person name="Kohn T."/>
            <person name="Peeters S.H."/>
            <person name="Heuer A."/>
            <person name="Rast P."/>
            <person name="Oberbeckmann S."/>
            <person name="Bunk B."/>
            <person name="Jeske O."/>
            <person name="Meyerdierks A."/>
            <person name="Storesund J.E."/>
            <person name="Kallscheuer N."/>
            <person name="Luecker S."/>
            <person name="Lage O.M."/>
            <person name="Pohl T."/>
            <person name="Merkel B.J."/>
            <person name="Hornburger P."/>
            <person name="Mueller R.-W."/>
            <person name="Bruemmer F."/>
            <person name="Labrenz M."/>
            <person name="Spormann A.M."/>
            <person name="Op den Camp H."/>
            <person name="Overmann J."/>
            <person name="Amann R."/>
            <person name="Jetten M.S.M."/>
            <person name="Mascher T."/>
            <person name="Medema M.H."/>
            <person name="Devos D.P."/>
            <person name="Kaster A.-K."/>
            <person name="Ovreas L."/>
            <person name="Rohde M."/>
            <person name="Galperin M.Y."/>
            <person name="Jogler C."/>
        </authorList>
    </citation>
    <scope>NUCLEOTIDE SEQUENCE [LARGE SCALE GENOMIC DNA]</scope>
    <source>
        <strain evidence="1 2">TBK1r</strain>
    </source>
</reference>
<keyword evidence="2" id="KW-1185">Reference proteome</keyword>
<dbReference type="EMBL" id="CP036432">
    <property type="protein sequence ID" value="QDV81252.1"/>
    <property type="molecule type" value="Genomic_DNA"/>
</dbReference>
<proteinExistence type="predicted"/>
<organism evidence="1 2">
    <name type="scientific">Stieleria magnilauensis</name>
    <dbReference type="NCBI Taxonomy" id="2527963"/>
    <lineage>
        <taxon>Bacteria</taxon>
        <taxon>Pseudomonadati</taxon>
        <taxon>Planctomycetota</taxon>
        <taxon>Planctomycetia</taxon>
        <taxon>Pirellulales</taxon>
        <taxon>Pirellulaceae</taxon>
        <taxon>Stieleria</taxon>
    </lineage>
</organism>
<evidence type="ECO:0000313" key="2">
    <source>
        <dbReference type="Proteomes" id="UP000318081"/>
    </source>
</evidence>
<gene>
    <name evidence="1" type="ORF">TBK1r_01670</name>
</gene>
<sequence>MSITEAERQAIEEKRRCFNALKEVAETAIAEGLAERFDDALVDFVATARFIDKRLGTDTTIRRIGAITDK</sequence>
<evidence type="ECO:0000313" key="1">
    <source>
        <dbReference type="EMBL" id="QDV81252.1"/>
    </source>
</evidence>
<name>A0ABX5XHG6_9BACT</name>
<dbReference type="Proteomes" id="UP000318081">
    <property type="component" value="Chromosome"/>
</dbReference>